<dbReference type="EMBL" id="JBHLXD010000040">
    <property type="protein sequence ID" value="MFC0210150.1"/>
    <property type="molecule type" value="Genomic_DNA"/>
</dbReference>
<keyword evidence="1" id="KW-0732">Signal</keyword>
<accession>A0ABV6DC11</accession>
<proteinExistence type="predicted"/>
<evidence type="ECO:0000256" key="1">
    <source>
        <dbReference type="SAM" id="SignalP"/>
    </source>
</evidence>
<dbReference type="Proteomes" id="UP001589755">
    <property type="component" value="Unassembled WGS sequence"/>
</dbReference>
<feature type="signal peptide" evidence="1">
    <location>
        <begin position="1"/>
        <end position="19"/>
    </location>
</feature>
<keyword evidence="3" id="KW-1185">Reference proteome</keyword>
<comment type="caution">
    <text evidence="2">The sequence shown here is derived from an EMBL/GenBank/DDBJ whole genome shotgun (WGS) entry which is preliminary data.</text>
</comment>
<name>A0ABV6DC11_9HYPH</name>
<gene>
    <name evidence="2" type="ORF">ACFFJ2_17265</name>
</gene>
<dbReference type="RefSeq" id="WP_261522563.1">
    <property type="nucleotide sequence ID" value="NZ_JAODNW010000031.1"/>
</dbReference>
<protein>
    <submittedName>
        <fullName evidence="2">Uncharacterized protein</fullName>
    </submittedName>
</protein>
<sequence>MLWALALTLWLTAPSNSFSAGEIPVAISVQAAIEGERLRISGRASVPDGAWIIYAVYRPATPQRRTTGYAQIDDGRFSAKIDVSDWPPGEIAVDTHFQLLMPHRVQPDGVIDRFGPNGERMIGDSVVEGGNAFRAAIASTTVAKP</sequence>
<organism evidence="2 3">
    <name type="scientific">Chelativorans intermedius</name>
    <dbReference type="NCBI Taxonomy" id="515947"/>
    <lineage>
        <taxon>Bacteria</taxon>
        <taxon>Pseudomonadati</taxon>
        <taxon>Pseudomonadota</taxon>
        <taxon>Alphaproteobacteria</taxon>
        <taxon>Hyphomicrobiales</taxon>
        <taxon>Phyllobacteriaceae</taxon>
        <taxon>Chelativorans</taxon>
    </lineage>
</organism>
<evidence type="ECO:0000313" key="3">
    <source>
        <dbReference type="Proteomes" id="UP001589755"/>
    </source>
</evidence>
<evidence type="ECO:0000313" key="2">
    <source>
        <dbReference type="EMBL" id="MFC0210150.1"/>
    </source>
</evidence>
<reference evidence="2 3" key="1">
    <citation type="submission" date="2024-09" db="EMBL/GenBank/DDBJ databases">
        <authorList>
            <person name="Sun Q."/>
            <person name="Mori K."/>
        </authorList>
    </citation>
    <scope>NUCLEOTIDE SEQUENCE [LARGE SCALE GENOMIC DNA]</scope>
    <source>
        <strain evidence="2 3">CCM 8543</strain>
    </source>
</reference>
<feature type="chain" id="PRO_5046005046" evidence="1">
    <location>
        <begin position="20"/>
        <end position="145"/>
    </location>
</feature>